<name>A0A645ETQ9_9ZZZZ</name>
<dbReference type="SMART" id="SM00052">
    <property type="entry name" value="EAL"/>
    <property type="match status" value="1"/>
</dbReference>
<dbReference type="Pfam" id="PF00563">
    <property type="entry name" value="EAL"/>
    <property type="match status" value="1"/>
</dbReference>
<dbReference type="PROSITE" id="PS50883">
    <property type="entry name" value="EAL"/>
    <property type="match status" value="1"/>
</dbReference>
<sequence>MTYDSEISITILGQLQKEGYLIAMDDFGQAYSSLNTLRSMPLNIVKLDRGFLLVTMDEEKERAKTIIRNIVTLVHDLHLKMVAEGVESIEQFMFLKNIGCDYIQGYYLSMPLDESSFITLLNTSLYIIKKE</sequence>
<protein>
    <submittedName>
        <fullName evidence="2">Phytochrome-like protein cph2</fullName>
    </submittedName>
</protein>
<dbReference type="GO" id="GO:0071111">
    <property type="term" value="F:cyclic-guanylate-specific phosphodiesterase activity"/>
    <property type="evidence" value="ECO:0007669"/>
    <property type="project" value="InterPro"/>
</dbReference>
<organism evidence="2">
    <name type="scientific">bioreactor metagenome</name>
    <dbReference type="NCBI Taxonomy" id="1076179"/>
    <lineage>
        <taxon>unclassified sequences</taxon>
        <taxon>metagenomes</taxon>
        <taxon>ecological metagenomes</taxon>
    </lineage>
</organism>
<dbReference type="CDD" id="cd01948">
    <property type="entry name" value="EAL"/>
    <property type="match status" value="1"/>
</dbReference>
<evidence type="ECO:0000313" key="2">
    <source>
        <dbReference type="EMBL" id="MPN05421.1"/>
    </source>
</evidence>
<dbReference type="SUPFAM" id="SSF141868">
    <property type="entry name" value="EAL domain-like"/>
    <property type="match status" value="1"/>
</dbReference>
<gene>
    <name evidence="2" type="primary">cph2_19</name>
    <name evidence="2" type="ORF">SDC9_152671</name>
</gene>
<dbReference type="PANTHER" id="PTHR33121:SF71">
    <property type="entry name" value="OXYGEN SENSOR PROTEIN DOSP"/>
    <property type="match status" value="1"/>
</dbReference>
<reference evidence="2" key="1">
    <citation type="submission" date="2019-08" db="EMBL/GenBank/DDBJ databases">
        <authorList>
            <person name="Kucharzyk K."/>
            <person name="Murdoch R.W."/>
            <person name="Higgins S."/>
            <person name="Loffler F."/>
        </authorList>
    </citation>
    <scope>NUCLEOTIDE SEQUENCE</scope>
</reference>
<feature type="domain" description="EAL" evidence="1">
    <location>
        <begin position="1"/>
        <end position="125"/>
    </location>
</feature>
<dbReference type="EMBL" id="VSSQ01051334">
    <property type="protein sequence ID" value="MPN05421.1"/>
    <property type="molecule type" value="Genomic_DNA"/>
</dbReference>
<dbReference type="InterPro" id="IPR035919">
    <property type="entry name" value="EAL_sf"/>
</dbReference>
<dbReference type="Gene3D" id="3.20.20.450">
    <property type="entry name" value="EAL domain"/>
    <property type="match status" value="1"/>
</dbReference>
<dbReference type="InterPro" id="IPR050706">
    <property type="entry name" value="Cyclic-di-GMP_PDE-like"/>
</dbReference>
<evidence type="ECO:0000259" key="1">
    <source>
        <dbReference type="PROSITE" id="PS50883"/>
    </source>
</evidence>
<dbReference type="PANTHER" id="PTHR33121">
    <property type="entry name" value="CYCLIC DI-GMP PHOSPHODIESTERASE PDEF"/>
    <property type="match status" value="1"/>
</dbReference>
<proteinExistence type="predicted"/>
<accession>A0A645ETQ9</accession>
<dbReference type="InterPro" id="IPR001633">
    <property type="entry name" value="EAL_dom"/>
</dbReference>
<dbReference type="AlphaFoldDB" id="A0A645ETQ9"/>
<comment type="caution">
    <text evidence="2">The sequence shown here is derived from an EMBL/GenBank/DDBJ whole genome shotgun (WGS) entry which is preliminary data.</text>
</comment>